<evidence type="ECO:0000313" key="1">
    <source>
        <dbReference type="EMBL" id="UVA77136.1"/>
    </source>
</evidence>
<proteinExistence type="predicted"/>
<keyword evidence="1" id="KW-0614">Plasmid</keyword>
<evidence type="ECO:0000313" key="2">
    <source>
        <dbReference type="Proteomes" id="UP001058980"/>
    </source>
</evidence>
<dbReference type="Proteomes" id="UP001058980">
    <property type="component" value="Plasmid unnamed"/>
</dbReference>
<keyword evidence="2" id="KW-1185">Reference proteome</keyword>
<name>A0ABY5Q8P9_9BURK</name>
<dbReference type="EMBL" id="CP102779">
    <property type="protein sequence ID" value="UVA77136.1"/>
    <property type="molecule type" value="Genomic_DNA"/>
</dbReference>
<reference evidence="1" key="1">
    <citation type="submission" date="2022-08" db="EMBL/GenBank/DDBJ databases">
        <title>Multi-unit outbreak of Pandoraea commovens among non-cystic fibrosis intensive care patients from 2019 to 2021 in Berlin, Germany.</title>
        <authorList>
            <person name="Menzel P."/>
        </authorList>
    </citation>
    <scope>NUCLEOTIDE SEQUENCE</scope>
    <source>
        <strain evidence="1">LB-19-202-79</strain>
        <plasmid evidence="1">unnamed</plasmid>
    </source>
</reference>
<organism evidence="1 2">
    <name type="scientific">Pandoraea commovens</name>
    <dbReference type="NCBI Taxonomy" id="2508289"/>
    <lineage>
        <taxon>Bacteria</taxon>
        <taxon>Pseudomonadati</taxon>
        <taxon>Pseudomonadota</taxon>
        <taxon>Betaproteobacteria</taxon>
        <taxon>Burkholderiales</taxon>
        <taxon>Burkholderiaceae</taxon>
        <taxon>Pandoraea</taxon>
    </lineage>
</organism>
<sequence>MLVDVIRLRRAGEKLSKADFLASRPVRGHLCSWSYGGGYRAGKQLRIQAITLTACGRASGAPLLPPLHNIRFVRFSDDGLIFAGEEAIEVRRRHDEVYRQAWFCKPIIPPESG</sequence>
<geneLocation type="plasmid" evidence="1 2">
    <name>unnamed</name>
</geneLocation>
<dbReference type="RefSeq" id="WP_257957804.1">
    <property type="nucleotide sequence ID" value="NZ_CP102779.1"/>
</dbReference>
<accession>A0ABY5Q8P9</accession>
<gene>
    <name evidence="1" type="ORF">NTU39_00330</name>
</gene>
<protein>
    <submittedName>
        <fullName evidence="1">Uncharacterized protein</fullName>
    </submittedName>
</protein>